<keyword evidence="2" id="KW-0067">ATP-binding</keyword>
<dbReference type="AlphaFoldDB" id="A0A6G0YH81"/>
<evidence type="ECO:0000256" key="1">
    <source>
        <dbReference type="SAM" id="MobiDB-lite"/>
    </source>
</evidence>
<sequence length="128" mass="15154">MLILVTGQHPQYLWHEYRASSIIYWLTRAKKKEEQIQQQNNDARVSRAQLRQEQSEDTRIRTTTITPFHSQQTHNKRPTLPTGTQYSIFIYGSFLRLAFQYEPDVEYYDHSKVVIGAMDKECPHCHAL</sequence>
<dbReference type="Proteomes" id="UP000478052">
    <property type="component" value="Unassembled WGS sequence"/>
</dbReference>
<gene>
    <name evidence="2" type="ORF">FWK35_00022614</name>
</gene>
<comment type="caution">
    <text evidence="2">The sequence shown here is derived from an EMBL/GenBank/DDBJ whole genome shotgun (WGS) entry which is preliminary data.</text>
</comment>
<name>A0A6G0YH81_APHCR</name>
<feature type="compositionally biased region" description="Polar residues" evidence="1">
    <location>
        <begin position="61"/>
        <end position="73"/>
    </location>
</feature>
<dbReference type="GO" id="GO:0004386">
    <property type="term" value="F:helicase activity"/>
    <property type="evidence" value="ECO:0007669"/>
    <property type="project" value="UniProtKB-KW"/>
</dbReference>
<evidence type="ECO:0000313" key="3">
    <source>
        <dbReference type="Proteomes" id="UP000478052"/>
    </source>
</evidence>
<feature type="region of interest" description="Disordered" evidence="1">
    <location>
        <begin position="37"/>
        <end position="77"/>
    </location>
</feature>
<keyword evidence="3" id="KW-1185">Reference proteome</keyword>
<reference evidence="2 3" key="1">
    <citation type="submission" date="2019-08" db="EMBL/GenBank/DDBJ databases">
        <title>Whole genome of Aphis craccivora.</title>
        <authorList>
            <person name="Voronova N.V."/>
            <person name="Shulinski R.S."/>
            <person name="Bandarenka Y.V."/>
            <person name="Zhorov D.G."/>
            <person name="Warner D."/>
        </authorList>
    </citation>
    <scope>NUCLEOTIDE SEQUENCE [LARGE SCALE GENOMIC DNA]</scope>
    <source>
        <strain evidence="2">180601</strain>
        <tissue evidence="2">Whole Body</tissue>
    </source>
</reference>
<dbReference type="OrthoDB" id="8063483at2759"/>
<keyword evidence="2" id="KW-0547">Nucleotide-binding</keyword>
<keyword evidence="2" id="KW-0378">Hydrolase</keyword>
<accession>A0A6G0YH81</accession>
<dbReference type="EMBL" id="VUJU01004066">
    <property type="protein sequence ID" value="KAF0755646.1"/>
    <property type="molecule type" value="Genomic_DNA"/>
</dbReference>
<proteinExistence type="predicted"/>
<keyword evidence="2" id="KW-0347">Helicase</keyword>
<organism evidence="2 3">
    <name type="scientific">Aphis craccivora</name>
    <name type="common">Cowpea aphid</name>
    <dbReference type="NCBI Taxonomy" id="307492"/>
    <lineage>
        <taxon>Eukaryota</taxon>
        <taxon>Metazoa</taxon>
        <taxon>Ecdysozoa</taxon>
        <taxon>Arthropoda</taxon>
        <taxon>Hexapoda</taxon>
        <taxon>Insecta</taxon>
        <taxon>Pterygota</taxon>
        <taxon>Neoptera</taxon>
        <taxon>Paraneoptera</taxon>
        <taxon>Hemiptera</taxon>
        <taxon>Sternorrhyncha</taxon>
        <taxon>Aphidomorpha</taxon>
        <taxon>Aphidoidea</taxon>
        <taxon>Aphididae</taxon>
        <taxon>Aphidini</taxon>
        <taxon>Aphis</taxon>
        <taxon>Aphis</taxon>
    </lineage>
</organism>
<protein>
    <submittedName>
        <fullName evidence="2">ATP-dependent DNA helicase</fullName>
    </submittedName>
</protein>
<evidence type="ECO:0000313" key="2">
    <source>
        <dbReference type="EMBL" id="KAF0755646.1"/>
    </source>
</evidence>